<feature type="compositionally biased region" description="Basic and acidic residues" evidence="2">
    <location>
        <begin position="566"/>
        <end position="580"/>
    </location>
</feature>
<comment type="similarity">
    <text evidence="1">Belongs to the IST1 family.</text>
</comment>
<feature type="compositionally biased region" description="Basic and acidic residues" evidence="2">
    <location>
        <begin position="435"/>
        <end position="451"/>
    </location>
</feature>
<evidence type="ECO:0000313" key="4">
    <source>
        <dbReference type="Proteomes" id="UP000325577"/>
    </source>
</evidence>
<dbReference type="GO" id="GO:0015031">
    <property type="term" value="P:protein transport"/>
    <property type="evidence" value="ECO:0007669"/>
    <property type="project" value="InterPro"/>
</dbReference>
<dbReference type="PANTHER" id="PTHR12161:SF13">
    <property type="entry name" value="REGULATOR OF VPS4 ACTIVITY IN THE MVB PATHWAY PROTEIN"/>
    <property type="match status" value="1"/>
</dbReference>
<dbReference type="AlphaFoldDB" id="A0A5J4ZZH4"/>
<dbReference type="Proteomes" id="UP000325577">
    <property type="component" value="Linkage Group LG4"/>
</dbReference>
<dbReference type="OrthoDB" id="29853at2759"/>
<feature type="region of interest" description="Disordered" evidence="2">
    <location>
        <begin position="367"/>
        <end position="386"/>
    </location>
</feature>
<accession>A0A5J4ZZH4</accession>
<feature type="compositionally biased region" description="Polar residues" evidence="2">
    <location>
        <begin position="230"/>
        <end position="246"/>
    </location>
</feature>
<dbReference type="Pfam" id="PF03398">
    <property type="entry name" value="Ist1"/>
    <property type="match status" value="1"/>
</dbReference>
<feature type="compositionally biased region" description="Low complexity" evidence="2">
    <location>
        <begin position="1034"/>
        <end position="1044"/>
    </location>
</feature>
<feature type="compositionally biased region" description="Basic and acidic residues" evidence="2">
    <location>
        <begin position="373"/>
        <end position="386"/>
    </location>
</feature>
<evidence type="ECO:0000256" key="2">
    <source>
        <dbReference type="SAM" id="MobiDB-lite"/>
    </source>
</evidence>
<dbReference type="Gene3D" id="1.20.1260.60">
    <property type="entry name" value="Vacuolar protein sorting-associated protein Ist1"/>
    <property type="match status" value="1"/>
</dbReference>
<feature type="compositionally biased region" description="Polar residues" evidence="2">
    <location>
        <begin position="957"/>
        <end position="971"/>
    </location>
</feature>
<feature type="compositionally biased region" description="Polar residues" evidence="2">
    <location>
        <begin position="1059"/>
        <end position="1073"/>
    </location>
</feature>
<protein>
    <recommendedName>
        <fullName evidence="5">IST1-like protein</fullName>
    </recommendedName>
</protein>
<gene>
    <name evidence="3" type="ORF">F0562_009639</name>
</gene>
<feature type="compositionally biased region" description="Low complexity" evidence="2">
    <location>
        <begin position="498"/>
        <end position="509"/>
    </location>
</feature>
<evidence type="ECO:0000313" key="3">
    <source>
        <dbReference type="EMBL" id="KAA8523216.1"/>
    </source>
</evidence>
<feature type="region of interest" description="Disordered" evidence="2">
    <location>
        <begin position="435"/>
        <end position="485"/>
    </location>
</feature>
<feature type="region of interest" description="Disordered" evidence="2">
    <location>
        <begin position="398"/>
        <end position="423"/>
    </location>
</feature>
<feature type="region of interest" description="Disordered" evidence="2">
    <location>
        <begin position="803"/>
        <end position="1114"/>
    </location>
</feature>
<evidence type="ECO:0008006" key="5">
    <source>
        <dbReference type="Google" id="ProtNLM"/>
    </source>
</evidence>
<feature type="compositionally biased region" description="Acidic residues" evidence="2">
    <location>
        <begin position="644"/>
        <end position="655"/>
    </location>
</feature>
<dbReference type="EMBL" id="CM018047">
    <property type="protein sequence ID" value="KAA8523216.1"/>
    <property type="molecule type" value="Genomic_DNA"/>
</dbReference>
<keyword evidence="4" id="KW-1185">Reference proteome</keyword>
<organism evidence="3 4">
    <name type="scientific">Nyssa sinensis</name>
    <dbReference type="NCBI Taxonomy" id="561372"/>
    <lineage>
        <taxon>Eukaryota</taxon>
        <taxon>Viridiplantae</taxon>
        <taxon>Streptophyta</taxon>
        <taxon>Embryophyta</taxon>
        <taxon>Tracheophyta</taxon>
        <taxon>Spermatophyta</taxon>
        <taxon>Magnoliopsida</taxon>
        <taxon>eudicotyledons</taxon>
        <taxon>Gunneridae</taxon>
        <taxon>Pentapetalae</taxon>
        <taxon>asterids</taxon>
        <taxon>Cornales</taxon>
        <taxon>Nyssaceae</taxon>
        <taxon>Nyssa</taxon>
    </lineage>
</organism>
<proteinExistence type="inferred from homology"/>
<feature type="compositionally biased region" description="Low complexity" evidence="2">
    <location>
        <begin position="413"/>
        <end position="423"/>
    </location>
</feature>
<dbReference type="InterPro" id="IPR042277">
    <property type="entry name" value="IST1-like"/>
</dbReference>
<evidence type="ECO:0000256" key="1">
    <source>
        <dbReference type="ARBA" id="ARBA00005536"/>
    </source>
</evidence>
<reference evidence="3 4" key="1">
    <citation type="submission" date="2019-09" db="EMBL/GenBank/DDBJ databases">
        <title>A chromosome-level genome assembly of the Chinese tupelo Nyssa sinensis.</title>
        <authorList>
            <person name="Yang X."/>
            <person name="Kang M."/>
            <person name="Yang Y."/>
            <person name="Xiong H."/>
            <person name="Wang M."/>
            <person name="Zhang Z."/>
            <person name="Wang Z."/>
            <person name="Wu H."/>
            <person name="Ma T."/>
            <person name="Liu J."/>
            <person name="Xi Z."/>
        </authorList>
    </citation>
    <scope>NUCLEOTIDE SEQUENCE [LARGE SCALE GENOMIC DNA]</scope>
    <source>
        <strain evidence="3">J267</strain>
        <tissue evidence="3">Leaf</tissue>
    </source>
</reference>
<feature type="compositionally biased region" description="Basic and acidic residues" evidence="2">
    <location>
        <begin position="1002"/>
        <end position="1013"/>
    </location>
</feature>
<feature type="region of interest" description="Disordered" evidence="2">
    <location>
        <begin position="495"/>
        <end position="514"/>
    </location>
</feature>
<feature type="compositionally biased region" description="Basic and acidic residues" evidence="2">
    <location>
        <begin position="918"/>
        <end position="931"/>
    </location>
</feature>
<dbReference type="FunFam" id="1.20.1260.60:FF:000003">
    <property type="entry name" value="IST1-like protein isoform A"/>
    <property type="match status" value="1"/>
</dbReference>
<sequence>MLHRSFKPAKCKTSLKLAAARMKLLKNKKEAQWKQLKRELAQLLESGQDQTAFIRVEHVVREEKMMAAYDLIEIYCELITARLPIIEAQKNCPIDLKEAITSVVFASPRCADITELLDVRKHFTAKYGKEFITAAVELRPECGVNRMLVEKLSAVAPDGQTKLKILSAIAEEHNIQWDPQSFGDKDSKPPDDLLNGPKTFETASKMHVEPPNVQAPPSHDQKRDPPVNFFDQNSRSSPSTLNYTSTDIGDAKAATSTTSHPEVRPSGTGVERMEVRQPFSSDGNAYALGRQNWNMEFKDATSAAQAAAESAERASMAARAAAELSSLGKITRQYSTESQKSDVYGIQDEGPGKYAASKLRGEHLATDSVNNSFHERNPKSRNERIYRNEHDNQLAVAGRISHDDHGSPKRSSKSASLRSSKASIADDTLVNSLQKADRYSQKSSSEEEAVKSEGASFAEMGMKKKSSESELEFVGGRQDGLKSDNFDYFGEERIRKQSSNVSSSSHSNSFGDDYNVLSSNSQKFGNDAGEDPFVGIDRGNIHSDTIQTISYDKAAVVFDESSSDDDDHKFDIGPKYDEQGSKYFPSPGIESPNRLSENMDPWSPRQNMSGSLENFTSRSLFSTERHSSPADPSEQDNLLPVTFDDSDGPNSESEDEKDKSRRGRAMDSNILSRKENAHSRNPGPAQSEVHGLTGSSFVDKGNSGSDRERWSHSSSDDSDSIEVRPKNNRKTELNSDPQKKFSFGELAASQPSPRVRKSQLELNDVASKSSFYSPVDEENRQQSPQSSRISLVLETKDNVCLPQSRNTLKDNECLDQDNSESGKELNFGTLTGGLRNKGFIRPPYTRGTAGDASAFKKATEDRSSINEESTASPTVKSSSNYGARTKVNKKSSSRAPIEHYNSSSDDSEEEILQQAVSSKREPYNLKAEEKVYTNPSSRTPITYFDSDSDDSEKDLPKQTSTSKGHSGSGFSRRTKASPLISETSSYSKIRVGSEASVNSDSSVEREPSRDPHGTETAPKPWSQTECSGKRGSSEKSSSMKLGASKPIPESKFSLHEESSMLSVMEQPSASLRKTVTSGSTESPETSTLNRETPSRENPVKTGSRAHPKLPDYDTIAAHIQSLRSNQH</sequence>
<feature type="region of interest" description="Disordered" evidence="2">
    <location>
        <begin position="560"/>
        <end position="790"/>
    </location>
</feature>
<feature type="compositionally biased region" description="Basic and acidic residues" evidence="2">
    <location>
        <begin position="705"/>
        <end position="739"/>
    </location>
</feature>
<feature type="compositionally biased region" description="Polar residues" evidence="2">
    <location>
        <begin position="604"/>
        <end position="622"/>
    </location>
</feature>
<dbReference type="PANTHER" id="PTHR12161">
    <property type="entry name" value="IST1 FAMILY MEMBER"/>
    <property type="match status" value="1"/>
</dbReference>
<dbReference type="InterPro" id="IPR005061">
    <property type="entry name" value="Ist1"/>
</dbReference>
<feature type="region of interest" description="Disordered" evidence="2">
    <location>
        <begin position="176"/>
        <end position="246"/>
    </location>
</feature>
<name>A0A5J4ZZH4_9ASTE</name>
<feature type="compositionally biased region" description="Polar residues" evidence="2">
    <location>
        <begin position="866"/>
        <end position="882"/>
    </location>
</feature>
<feature type="compositionally biased region" description="Low complexity" evidence="2">
    <location>
        <begin position="1074"/>
        <end position="1087"/>
    </location>
</feature>